<dbReference type="Proteomes" id="UP000079169">
    <property type="component" value="Unplaced"/>
</dbReference>
<accession>A0A1S3DNV8</accession>
<dbReference type="PaxDb" id="121845-A0A1S3DNV8"/>
<name>A0A1S3DNV8_DIACI</name>
<feature type="signal peptide" evidence="2">
    <location>
        <begin position="1"/>
        <end position="24"/>
    </location>
</feature>
<feature type="chain" id="PRO_5010280752" evidence="2">
    <location>
        <begin position="25"/>
        <end position="134"/>
    </location>
</feature>
<keyword evidence="3" id="KW-1185">Reference proteome</keyword>
<evidence type="ECO:0000313" key="4">
    <source>
        <dbReference type="RefSeq" id="XP_008485511.1"/>
    </source>
</evidence>
<keyword evidence="2" id="KW-0732">Signal</keyword>
<protein>
    <submittedName>
        <fullName evidence="4">Uncharacterized protein LOC103522187 isoform X1</fullName>
    </submittedName>
</protein>
<sequence>MATLSAKIFVCMFIVYVAVSQVECEPPAPAPTDATKRAESPAEEQLSPAEVEKQKKILDCVFENVQKKYQVNGVSKEQFDKNIQLSDEDSMKTLFESAGFKGNIGELFDYIDFSFEVCWAKPQTTNGSANAPSS</sequence>
<evidence type="ECO:0000313" key="3">
    <source>
        <dbReference type="Proteomes" id="UP000079169"/>
    </source>
</evidence>
<evidence type="ECO:0000256" key="1">
    <source>
        <dbReference type="SAM" id="MobiDB-lite"/>
    </source>
</evidence>
<organism evidence="3 4">
    <name type="scientific">Diaphorina citri</name>
    <name type="common">Asian citrus psyllid</name>
    <dbReference type="NCBI Taxonomy" id="121845"/>
    <lineage>
        <taxon>Eukaryota</taxon>
        <taxon>Metazoa</taxon>
        <taxon>Ecdysozoa</taxon>
        <taxon>Arthropoda</taxon>
        <taxon>Hexapoda</taxon>
        <taxon>Insecta</taxon>
        <taxon>Pterygota</taxon>
        <taxon>Neoptera</taxon>
        <taxon>Paraneoptera</taxon>
        <taxon>Hemiptera</taxon>
        <taxon>Sternorrhyncha</taxon>
        <taxon>Psylloidea</taxon>
        <taxon>Psyllidae</taxon>
        <taxon>Diaphorininae</taxon>
        <taxon>Diaphorina</taxon>
    </lineage>
</organism>
<dbReference type="GeneID" id="103522187"/>
<reference evidence="4" key="1">
    <citation type="submission" date="2025-08" db="UniProtKB">
        <authorList>
            <consortium name="RefSeq"/>
        </authorList>
    </citation>
    <scope>IDENTIFICATION</scope>
</reference>
<dbReference type="AlphaFoldDB" id="A0A1S3DNV8"/>
<feature type="region of interest" description="Disordered" evidence="1">
    <location>
        <begin position="27"/>
        <end position="50"/>
    </location>
</feature>
<gene>
    <name evidence="4" type="primary">LOC103522187</name>
</gene>
<evidence type="ECO:0000256" key="2">
    <source>
        <dbReference type="SAM" id="SignalP"/>
    </source>
</evidence>
<dbReference type="RefSeq" id="XP_008485511.1">
    <property type="nucleotide sequence ID" value="XM_008487289.3"/>
</dbReference>
<proteinExistence type="predicted"/>
<dbReference type="KEGG" id="dci:103522187"/>